<dbReference type="GO" id="GO:0016740">
    <property type="term" value="F:transferase activity"/>
    <property type="evidence" value="ECO:0007669"/>
    <property type="project" value="UniProtKB-KW"/>
</dbReference>
<evidence type="ECO:0000313" key="2">
    <source>
        <dbReference type="Proteomes" id="UP001161580"/>
    </source>
</evidence>
<keyword evidence="2" id="KW-1185">Reference proteome</keyword>
<name>A0AAE3U3P7_9HYPH</name>
<dbReference type="InterPro" id="IPR014942">
    <property type="entry name" value="AbiEii"/>
</dbReference>
<accession>A0AAE3U3P7</accession>
<sequence>MTIDGIKSIERDTEFDNESYRSGGIRLYCPEMTDTSSVLKGSVLLEAGFDTVAPNIDKDISSWAYDCASSRVELIDNRALAVPCYEPGYTLVEKLQTISTNYRKQQETGQFPVNFLRHYYDVYCLLEQPDVQAFIGT</sequence>
<proteinExistence type="predicted"/>
<reference evidence="1" key="1">
    <citation type="submission" date="2022-03" db="EMBL/GenBank/DDBJ databases">
        <title>Fererhizobium litorale gen. nov., sp. nov., isolated from sandy sediments of the Sea of Japan seashore.</title>
        <authorList>
            <person name="Romanenko L."/>
            <person name="Kurilenko V."/>
            <person name="Otstavnykh N."/>
            <person name="Svetashev V."/>
            <person name="Tekutyeva L."/>
            <person name="Isaeva M."/>
            <person name="Mikhailov V."/>
        </authorList>
    </citation>
    <scope>NUCLEOTIDE SEQUENCE</scope>
    <source>
        <strain evidence="1">KMM 9576</strain>
    </source>
</reference>
<keyword evidence="1" id="KW-0808">Transferase</keyword>
<dbReference type="AlphaFoldDB" id="A0AAE3U3P7"/>
<gene>
    <name evidence="1" type="ORF">MRS75_08720</name>
</gene>
<dbReference type="Pfam" id="PF08843">
    <property type="entry name" value="AbiEii"/>
    <property type="match status" value="1"/>
</dbReference>
<comment type="caution">
    <text evidence="1">The sequence shown here is derived from an EMBL/GenBank/DDBJ whole genome shotgun (WGS) entry which is preliminary data.</text>
</comment>
<dbReference type="Proteomes" id="UP001161580">
    <property type="component" value="Unassembled WGS sequence"/>
</dbReference>
<protein>
    <submittedName>
        <fullName evidence="1">Nucleotidyl transferase AbiEii/AbiGii toxin family protein</fullName>
    </submittedName>
</protein>
<evidence type="ECO:0000313" key="1">
    <source>
        <dbReference type="EMBL" id="MDI7922169.1"/>
    </source>
</evidence>
<dbReference type="RefSeq" id="WP_311789048.1">
    <property type="nucleotide sequence ID" value="NZ_JALDYY010000022.1"/>
</dbReference>
<organism evidence="1 2">
    <name type="scientific">Ferirhizobium litorale</name>
    <dbReference type="NCBI Taxonomy" id="2927786"/>
    <lineage>
        <taxon>Bacteria</taxon>
        <taxon>Pseudomonadati</taxon>
        <taxon>Pseudomonadota</taxon>
        <taxon>Alphaproteobacteria</taxon>
        <taxon>Hyphomicrobiales</taxon>
        <taxon>Rhizobiaceae</taxon>
        <taxon>Ferirhizobium</taxon>
    </lineage>
</organism>
<dbReference type="EMBL" id="JALDYZ010000003">
    <property type="protein sequence ID" value="MDI7922169.1"/>
    <property type="molecule type" value="Genomic_DNA"/>
</dbReference>